<evidence type="ECO:0000313" key="9">
    <source>
        <dbReference type="EMBL" id="MET6999866.1"/>
    </source>
</evidence>
<evidence type="ECO:0000256" key="1">
    <source>
        <dbReference type="ARBA" id="ARBA00004571"/>
    </source>
</evidence>
<evidence type="ECO:0000256" key="3">
    <source>
        <dbReference type="ARBA" id="ARBA00022452"/>
    </source>
</evidence>
<evidence type="ECO:0000256" key="2">
    <source>
        <dbReference type="ARBA" id="ARBA00008163"/>
    </source>
</evidence>
<evidence type="ECO:0000256" key="6">
    <source>
        <dbReference type="ARBA" id="ARBA00023136"/>
    </source>
</evidence>
<evidence type="ECO:0000256" key="5">
    <source>
        <dbReference type="ARBA" id="ARBA00022729"/>
    </source>
</evidence>
<feature type="chain" id="PRO_5045375145" description="Long-subunit fatty acid transport protein" evidence="8">
    <location>
        <begin position="22"/>
        <end position="480"/>
    </location>
</feature>
<evidence type="ECO:0000256" key="8">
    <source>
        <dbReference type="SAM" id="SignalP"/>
    </source>
</evidence>
<keyword evidence="5 8" id="KW-0732">Signal</keyword>
<sequence length="480" mass="53415">MKRKIIIFFLLAFSVIHHTQAQDAHYWQSGFSPGGFLMPGAVIANNRDSGVFFYNPALLALNPKSGISISANIYQYEHLNMKAGIGAHNPLKSTRLRIVPQIVSGSIALKKKKTIAIGYALIHNAVLGYQATQRQDKKMDVLDNSYSPGQEFYVGQYAAHNHINQTIAVLSAGIKLNERLAVGISAEGQVRSQDYFEDYRSRALINDGNDIGLPPLTSVSTAYQVVYTHIGMRFKGGLSYEAGKHHFGLLVSSPLISLKGFATLTSDIAVANLHLVNNTPSLNLLANDRQTQLPVKYHLPFSIAGAYTLDYGRGQLYLAAEYFHKVNSYNIITPRAESFIRPDTGSANSFTKDLLRFRDEHRSLTNFALGISYYVNSHLTAMASFRTDFTYSVKEPENYDGHLPYVVTWDNYHCQLGGNFRRKKANLRAGILLSYGSTNKYKQPVNFDNPNEANLMLGDPTYGKASFFSTGLLLSYIHNL</sequence>
<keyword evidence="10" id="KW-1185">Reference proteome</keyword>
<dbReference type="PANTHER" id="PTHR35093">
    <property type="entry name" value="OUTER MEMBRANE PROTEIN NMB0088-RELATED"/>
    <property type="match status" value="1"/>
</dbReference>
<name>A0ABV2TA65_9BACT</name>
<comment type="similarity">
    <text evidence="2">Belongs to the OmpP1/FadL family.</text>
</comment>
<comment type="subcellular location">
    <subcellularLocation>
        <location evidence="1">Cell outer membrane</location>
        <topology evidence="1">Multi-pass membrane protein</topology>
    </subcellularLocation>
</comment>
<proteinExistence type="inferred from homology"/>
<reference evidence="9 10" key="1">
    <citation type="submission" date="2024-06" db="EMBL/GenBank/DDBJ databases">
        <title>Chitinophaga defluvii sp. nov., isolated from municipal sewage.</title>
        <authorList>
            <person name="Zhang L."/>
        </authorList>
    </citation>
    <scope>NUCLEOTIDE SEQUENCE [LARGE SCALE GENOMIC DNA]</scope>
    <source>
        <strain evidence="9 10">H8</strain>
    </source>
</reference>
<protein>
    <recommendedName>
        <fullName evidence="11">Long-subunit fatty acid transport protein</fullName>
    </recommendedName>
</protein>
<dbReference type="EMBL" id="JBEXAC010000002">
    <property type="protein sequence ID" value="MET6999866.1"/>
    <property type="molecule type" value="Genomic_DNA"/>
</dbReference>
<keyword evidence="4" id="KW-0812">Transmembrane</keyword>
<dbReference type="PANTHER" id="PTHR35093:SF8">
    <property type="entry name" value="OUTER MEMBRANE PROTEIN NMB0088-RELATED"/>
    <property type="match status" value="1"/>
</dbReference>
<dbReference type="InterPro" id="IPR005017">
    <property type="entry name" value="OMPP1/FadL/TodX"/>
</dbReference>
<feature type="signal peptide" evidence="8">
    <location>
        <begin position="1"/>
        <end position="21"/>
    </location>
</feature>
<evidence type="ECO:0008006" key="11">
    <source>
        <dbReference type="Google" id="ProtNLM"/>
    </source>
</evidence>
<keyword evidence="3" id="KW-1134">Transmembrane beta strand</keyword>
<dbReference type="RefSeq" id="WP_354662427.1">
    <property type="nucleotide sequence ID" value="NZ_JBEXAC010000002.1"/>
</dbReference>
<evidence type="ECO:0000313" key="10">
    <source>
        <dbReference type="Proteomes" id="UP001549749"/>
    </source>
</evidence>
<dbReference type="Proteomes" id="UP001549749">
    <property type="component" value="Unassembled WGS sequence"/>
</dbReference>
<evidence type="ECO:0000256" key="7">
    <source>
        <dbReference type="ARBA" id="ARBA00023237"/>
    </source>
</evidence>
<keyword evidence="7" id="KW-0998">Cell outer membrane</keyword>
<keyword evidence="6" id="KW-0472">Membrane</keyword>
<evidence type="ECO:0000256" key="4">
    <source>
        <dbReference type="ARBA" id="ARBA00022692"/>
    </source>
</evidence>
<accession>A0ABV2TA65</accession>
<dbReference type="Gene3D" id="2.40.160.60">
    <property type="entry name" value="Outer membrane protein transport protein (OMPP1/FadL/TodX)"/>
    <property type="match status" value="1"/>
</dbReference>
<organism evidence="9 10">
    <name type="scientific">Chitinophaga defluvii</name>
    <dbReference type="NCBI Taxonomy" id="3163343"/>
    <lineage>
        <taxon>Bacteria</taxon>
        <taxon>Pseudomonadati</taxon>
        <taxon>Bacteroidota</taxon>
        <taxon>Chitinophagia</taxon>
        <taxon>Chitinophagales</taxon>
        <taxon>Chitinophagaceae</taxon>
        <taxon>Chitinophaga</taxon>
    </lineage>
</organism>
<comment type="caution">
    <text evidence="9">The sequence shown here is derived from an EMBL/GenBank/DDBJ whole genome shotgun (WGS) entry which is preliminary data.</text>
</comment>
<gene>
    <name evidence="9" type="ORF">ABR189_20920</name>
</gene>